<sequence length="350" mass="37412">MVSHVRPGPLQPYDIRLFSATPSAPGTPSRPHKRPHSPGIGSLDSPAKRRLKAAEGITSPKYTKSPLSGSSSSARFAPAHFHALLQGPDSPAKRLDFGSDASDSTACEGGGSGTPRRSPKRTPSASASTQTTTSMRRSTRLAARRASRSPSASGLRSPSESDHNAGHAQTGSDDERTAAIRVLTIAPLLIPRVVIPPDRQSIHYPGFDIYQDPHILVPVASSSSPDPASTPYYADQEHDKENVAPRRNSSKRLATPVTPSETAWLKAGLLSPTAKGSVKKPVPASPHPKHVHDYLTTPKERALRPVASPAATLVGTTPGRTPLGKEERKLMRRAMEEELDDVDGDDEYLQ</sequence>
<dbReference type="AlphaFoldDB" id="A0A4Q9MYL5"/>
<dbReference type="EMBL" id="ML143392">
    <property type="protein sequence ID" value="TBU33189.1"/>
    <property type="molecule type" value="Genomic_DNA"/>
</dbReference>
<feature type="region of interest" description="Disordered" evidence="1">
    <location>
        <begin position="305"/>
        <end position="350"/>
    </location>
</feature>
<name>A0A4Q9MYL5_9APHY</name>
<feature type="region of interest" description="Disordered" evidence="1">
    <location>
        <begin position="1"/>
        <end position="175"/>
    </location>
</feature>
<feature type="compositionally biased region" description="Basic and acidic residues" evidence="1">
    <location>
        <begin position="235"/>
        <end position="244"/>
    </location>
</feature>
<evidence type="ECO:0000256" key="1">
    <source>
        <dbReference type="SAM" id="MobiDB-lite"/>
    </source>
</evidence>
<gene>
    <name evidence="2" type="ORF">BD311DRAFT_479893</name>
</gene>
<protein>
    <submittedName>
        <fullName evidence="2">Uncharacterized protein</fullName>
    </submittedName>
</protein>
<organism evidence="2">
    <name type="scientific">Dichomitus squalens</name>
    <dbReference type="NCBI Taxonomy" id="114155"/>
    <lineage>
        <taxon>Eukaryota</taxon>
        <taxon>Fungi</taxon>
        <taxon>Dikarya</taxon>
        <taxon>Basidiomycota</taxon>
        <taxon>Agaricomycotina</taxon>
        <taxon>Agaricomycetes</taxon>
        <taxon>Polyporales</taxon>
        <taxon>Polyporaceae</taxon>
        <taxon>Dichomitus</taxon>
    </lineage>
</organism>
<feature type="compositionally biased region" description="Basic and acidic residues" evidence="1">
    <location>
        <begin position="323"/>
        <end position="336"/>
    </location>
</feature>
<proteinExistence type="predicted"/>
<evidence type="ECO:0000313" key="2">
    <source>
        <dbReference type="EMBL" id="TBU33189.1"/>
    </source>
</evidence>
<feature type="compositionally biased region" description="Low complexity" evidence="1">
    <location>
        <begin position="220"/>
        <end position="231"/>
    </location>
</feature>
<dbReference type="Proteomes" id="UP000292957">
    <property type="component" value="Unassembled WGS sequence"/>
</dbReference>
<feature type="region of interest" description="Disordered" evidence="1">
    <location>
        <begin position="220"/>
        <end position="258"/>
    </location>
</feature>
<dbReference type="OrthoDB" id="3211926at2759"/>
<feature type="compositionally biased region" description="Polar residues" evidence="1">
    <location>
        <begin position="60"/>
        <end position="74"/>
    </location>
</feature>
<feature type="compositionally biased region" description="Acidic residues" evidence="1">
    <location>
        <begin position="337"/>
        <end position="350"/>
    </location>
</feature>
<feature type="compositionally biased region" description="Low complexity" evidence="1">
    <location>
        <begin position="121"/>
        <end position="136"/>
    </location>
</feature>
<feature type="compositionally biased region" description="Basic residues" evidence="1">
    <location>
        <begin position="137"/>
        <end position="147"/>
    </location>
</feature>
<accession>A0A4Q9MYL5</accession>
<feature type="compositionally biased region" description="Low complexity" evidence="1">
    <location>
        <begin position="148"/>
        <end position="158"/>
    </location>
</feature>
<reference evidence="2" key="1">
    <citation type="submission" date="2019-01" db="EMBL/GenBank/DDBJ databases">
        <title>Draft genome sequences of three monokaryotic isolates of the white-rot basidiomycete fungus Dichomitus squalens.</title>
        <authorList>
            <consortium name="DOE Joint Genome Institute"/>
            <person name="Lopez S.C."/>
            <person name="Andreopoulos B."/>
            <person name="Pangilinan J."/>
            <person name="Lipzen A."/>
            <person name="Riley R."/>
            <person name="Ahrendt S."/>
            <person name="Ng V."/>
            <person name="Barry K."/>
            <person name="Daum C."/>
            <person name="Grigoriev I.V."/>
            <person name="Hilden K.S."/>
            <person name="Makela M.R."/>
            <person name="de Vries R.P."/>
        </authorList>
    </citation>
    <scope>NUCLEOTIDE SEQUENCE [LARGE SCALE GENOMIC DNA]</scope>
    <source>
        <strain evidence="2">OM18370.1</strain>
    </source>
</reference>